<keyword evidence="5" id="KW-0443">Lipid metabolism</keyword>
<evidence type="ECO:0000256" key="1">
    <source>
        <dbReference type="ARBA" id="ARBA00022516"/>
    </source>
</evidence>
<evidence type="ECO:0000256" key="7">
    <source>
        <dbReference type="ARBA" id="ARBA00023593"/>
    </source>
</evidence>
<gene>
    <name evidence="9" type="ORF">BOH78_0975</name>
</gene>
<dbReference type="PANTHER" id="PTHR43647">
    <property type="entry name" value="DEHYDROGENASE"/>
    <property type="match status" value="1"/>
</dbReference>
<comment type="caution">
    <text evidence="9">The sequence shown here is derived from an EMBL/GenBank/DDBJ whole genome shotgun (WGS) entry which is preliminary data.</text>
</comment>
<evidence type="ECO:0000313" key="10">
    <source>
        <dbReference type="Proteomes" id="UP000189274"/>
    </source>
</evidence>
<dbReference type="Gene3D" id="3.40.50.720">
    <property type="entry name" value="NAD(P)-binding Rossmann-like Domain"/>
    <property type="match status" value="1"/>
</dbReference>
<evidence type="ECO:0000256" key="4">
    <source>
        <dbReference type="ARBA" id="ARBA00023002"/>
    </source>
</evidence>
<dbReference type="GO" id="GO:0006696">
    <property type="term" value="P:ergosterol biosynthetic process"/>
    <property type="evidence" value="ECO:0007669"/>
    <property type="project" value="TreeGrafter"/>
</dbReference>
<protein>
    <recommendedName>
        <fullName evidence="8">3beta-hydroxysteroid 3-dehydrogenase</fullName>
        <ecNumber evidence="8">1.1.1.270</ecNumber>
    </recommendedName>
</protein>
<evidence type="ECO:0000256" key="3">
    <source>
        <dbReference type="ARBA" id="ARBA00022955"/>
    </source>
</evidence>
<evidence type="ECO:0000256" key="8">
    <source>
        <dbReference type="ARBA" id="ARBA00023621"/>
    </source>
</evidence>
<dbReference type="GO" id="GO:0005811">
    <property type="term" value="C:lipid droplet"/>
    <property type="evidence" value="ECO:0007669"/>
    <property type="project" value="TreeGrafter"/>
</dbReference>
<dbReference type="GO" id="GO:0005741">
    <property type="term" value="C:mitochondrial outer membrane"/>
    <property type="evidence" value="ECO:0007669"/>
    <property type="project" value="TreeGrafter"/>
</dbReference>
<evidence type="ECO:0000256" key="2">
    <source>
        <dbReference type="ARBA" id="ARBA00022857"/>
    </source>
</evidence>
<accession>A0A1V2LUD0</accession>
<dbReference type="InterPro" id="IPR036291">
    <property type="entry name" value="NAD(P)-bd_dom_sf"/>
</dbReference>
<sequence>MTKGHIRALITGTSGNLGINIAKRLIKEVPADIRLTIIVTSRTLANANQTIAQLNEYNLQEVRREGVLDFDYSLLDFTDMVSILAAVYELSKSHECLDYVFLNAAQGVYDGIDWIGATVECCTNPIKGVTYPTYKIQRVGVKSNDGLGLVFQANVFGPYYFIHKLIQYKMFEKSVDARIIWISSVMSKPSYLSMDDLQLLKSHESYEGSKRLIDLIHLATYEKLEKQYGIKQYLTHPGILTSFSFFKFLNPFTYYGMLLLFYIARLLGSPWHNIHGWIAANSQIFTSLYANPSNDLQNVKYGSASRWNGREYIKIEEIDPTGKEDVLKYFEVLTSEWDLKLKDQIVNTRCSSFSDLMETK</sequence>
<comment type="similarity">
    <text evidence="7">Belongs to the short-chain dehydrogenases/reductases (SDR) family. ERG27 subfamily.</text>
</comment>
<organism evidence="9 10">
    <name type="scientific">Pichia kudriavzevii</name>
    <name type="common">Yeast</name>
    <name type="synonym">Issatchenkia orientalis</name>
    <dbReference type="NCBI Taxonomy" id="4909"/>
    <lineage>
        <taxon>Eukaryota</taxon>
        <taxon>Fungi</taxon>
        <taxon>Dikarya</taxon>
        <taxon>Ascomycota</taxon>
        <taxon>Saccharomycotina</taxon>
        <taxon>Pichiomycetes</taxon>
        <taxon>Pichiales</taxon>
        <taxon>Pichiaceae</taxon>
        <taxon>Pichia</taxon>
    </lineage>
</organism>
<reference evidence="10" key="1">
    <citation type="journal article" date="2017" name="Genome Announc.">
        <title>Genome sequences of Cyberlindnera fabianii 65, Pichia kudriavzevii 129, and Saccharomyces cerevisiae 131 isolated from fermented masau fruits in Zimbabwe.</title>
        <authorList>
            <person name="van Rijswijck I.M.H."/>
            <person name="Derks M.F.L."/>
            <person name="Abee T."/>
            <person name="de Ridder D."/>
            <person name="Smid E.J."/>
        </authorList>
    </citation>
    <scope>NUCLEOTIDE SEQUENCE [LARGE SCALE GENOMIC DNA]</scope>
    <source>
        <strain evidence="10">129</strain>
    </source>
</reference>
<dbReference type="Proteomes" id="UP000189274">
    <property type="component" value="Unassembled WGS sequence"/>
</dbReference>
<dbReference type="AlphaFoldDB" id="A0A1V2LUD0"/>
<dbReference type="GO" id="GO:0000253">
    <property type="term" value="F:3-beta-hydroxysteroid 3-dehydrogenase (NADP+) activity"/>
    <property type="evidence" value="ECO:0007669"/>
    <property type="project" value="UniProtKB-EC"/>
</dbReference>
<proteinExistence type="inferred from homology"/>
<keyword evidence="1" id="KW-0444">Lipid biosynthesis</keyword>
<dbReference type="EC" id="1.1.1.270" evidence="8"/>
<dbReference type="InterPro" id="IPR051593">
    <property type="entry name" value="Ergosterol_Biosynth_ERG27"/>
</dbReference>
<dbReference type="VEuPathDB" id="FungiDB:C5L36_0A05120"/>
<name>A0A1V2LUD0_PICKU</name>
<dbReference type="EMBL" id="MQVM01000003">
    <property type="protein sequence ID" value="ONH76717.1"/>
    <property type="molecule type" value="Genomic_DNA"/>
</dbReference>
<dbReference type="PANTHER" id="PTHR43647:SF1">
    <property type="entry name" value="3-KETO-STEROID REDUCTASE ERG27"/>
    <property type="match status" value="1"/>
</dbReference>
<keyword evidence="3" id="KW-0752">Steroid biosynthesis</keyword>
<keyword evidence="4" id="KW-0560">Oxidoreductase</keyword>
<evidence type="ECO:0000313" key="9">
    <source>
        <dbReference type="EMBL" id="ONH76717.1"/>
    </source>
</evidence>
<keyword evidence="2" id="KW-0521">NADP</keyword>
<evidence type="ECO:0000256" key="6">
    <source>
        <dbReference type="ARBA" id="ARBA00023589"/>
    </source>
</evidence>
<comment type="pathway">
    <text evidence="6">Steroid biosynthesis; zymosterol biosynthesis; zymosterol from lanosterol: step 5/6.</text>
</comment>
<dbReference type="SUPFAM" id="SSF51735">
    <property type="entry name" value="NAD(P)-binding Rossmann-fold domains"/>
    <property type="match status" value="1"/>
</dbReference>
<evidence type="ECO:0000256" key="5">
    <source>
        <dbReference type="ARBA" id="ARBA00023098"/>
    </source>
</evidence>
<dbReference type="GO" id="GO:0005789">
    <property type="term" value="C:endoplasmic reticulum membrane"/>
    <property type="evidence" value="ECO:0007669"/>
    <property type="project" value="TreeGrafter"/>
</dbReference>